<evidence type="ECO:0000313" key="2">
    <source>
        <dbReference type="EMBL" id="KAF7149092.1"/>
    </source>
</evidence>
<keyword evidence="3" id="KW-1185">Reference proteome</keyword>
<accession>A0A834H711</accession>
<dbReference type="OrthoDB" id="29558at2759"/>
<protein>
    <submittedName>
        <fullName evidence="2">Uncharacterized protein</fullName>
    </submittedName>
</protein>
<dbReference type="Proteomes" id="UP000626092">
    <property type="component" value="Unassembled WGS sequence"/>
</dbReference>
<feature type="region of interest" description="Disordered" evidence="1">
    <location>
        <begin position="1"/>
        <end position="22"/>
    </location>
</feature>
<evidence type="ECO:0000256" key="1">
    <source>
        <dbReference type="SAM" id="MobiDB-lite"/>
    </source>
</evidence>
<evidence type="ECO:0000313" key="3">
    <source>
        <dbReference type="Proteomes" id="UP000626092"/>
    </source>
</evidence>
<reference evidence="2" key="1">
    <citation type="submission" date="2019-11" db="EMBL/GenBank/DDBJ databases">
        <authorList>
            <person name="Liu Y."/>
            <person name="Hou J."/>
            <person name="Li T.-Q."/>
            <person name="Guan C.-H."/>
            <person name="Wu X."/>
            <person name="Wu H.-Z."/>
            <person name="Ling F."/>
            <person name="Zhang R."/>
            <person name="Shi X.-G."/>
            <person name="Ren J.-P."/>
            <person name="Chen E.-F."/>
            <person name="Sun J.-M."/>
        </authorList>
    </citation>
    <scope>NUCLEOTIDE SEQUENCE</scope>
    <source>
        <strain evidence="2">Adult_tree_wgs_1</strain>
        <tissue evidence="2">Leaves</tissue>
    </source>
</reference>
<dbReference type="AlphaFoldDB" id="A0A834H711"/>
<gene>
    <name evidence="2" type="ORF">RHSIM_Rhsim03G0140200</name>
</gene>
<dbReference type="EMBL" id="WJXA01000003">
    <property type="protein sequence ID" value="KAF7149092.1"/>
    <property type="molecule type" value="Genomic_DNA"/>
</dbReference>
<proteinExistence type="predicted"/>
<organism evidence="2 3">
    <name type="scientific">Rhododendron simsii</name>
    <name type="common">Sims's rhododendron</name>
    <dbReference type="NCBI Taxonomy" id="118357"/>
    <lineage>
        <taxon>Eukaryota</taxon>
        <taxon>Viridiplantae</taxon>
        <taxon>Streptophyta</taxon>
        <taxon>Embryophyta</taxon>
        <taxon>Tracheophyta</taxon>
        <taxon>Spermatophyta</taxon>
        <taxon>Magnoliopsida</taxon>
        <taxon>eudicotyledons</taxon>
        <taxon>Gunneridae</taxon>
        <taxon>Pentapetalae</taxon>
        <taxon>asterids</taxon>
        <taxon>Ericales</taxon>
        <taxon>Ericaceae</taxon>
        <taxon>Ericoideae</taxon>
        <taxon>Rhodoreae</taxon>
        <taxon>Rhododendron</taxon>
    </lineage>
</organism>
<name>A0A834H711_RHOSS</name>
<comment type="caution">
    <text evidence="2">The sequence shown here is derived from an EMBL/GenBank/DDBJ whole genome shotgun (WGS) entry which is preliminary data.</text>
</comment>
<sequence>MQEKDEADMATKNPKKANLLDHHSIKHLLDESVTEFTNDEVLVEGLSLKDVEGLVSDHTKESKKSK</sequence>